<name>A0ABT6Y2W0_9BACT</name>
<keyword evidence="2" id="KW-1185">Reference proteome</keyword>
<gene>
    <name evidence="1" type="ORF">QM524_01570</name>
</gene>
<dbReference type="RefSeq" id="WP_283343172.1">
    <property type="nucleotide sequence ID" value="NZ_JASHIF010000002.1"/>
</dbReference>
<dbReference type="EMBL" id="JASHIF010000002">
    <property type="protein sequence ID" value="MDI9857886.1"/>
    <property type="molecule type" value="Genomic_DNA"/>
</dbReference>
<protein>
    <submittedName>
        <fullName evidence="1">Uncharacterized protein</fullName>
    </submittedName>
</protein>
<proteinExistence type="predicted"/>
<comment type="caution">
    <text evidence="1">The sequence shown here is derived from an EMBL/GenBank/DDBJ whole genome shotgun (WGS) entry which is preliminary data.</text>
</comment>
<dbReference type="Proteomes" id="UP001236507">
    <property type="component" value="Unassembled WGS sequence"/>
</dbReference>
<organism evidence="1 2">
    <name type="scientific">Flectobacillus roseus</name>
    <dbReference type="NCBI Taxonomy" id="502259"/>
    <lineage>
        <taxon>Bacteria</taxon>
        <taxon>Pseudomonadati</taxon>
        <taxon>Bacteroidota</taxon>
        <taxon>Cytophagia</taxon>
        <taxon>Cytophagales</taxon>
        <taxon>Flectobacillaceae</taxon>
        <taxon>Flectobacillus</taxon>
    </lineage>
</organism>
<accession>A0ABT6Y2W0</accession>
<sequence>MSSILTLSFLEVEKRLSQAQKALLFCFSKHQRTNYIDSYFLWYEGDTNLDKINLESDNYDFELAGIIVDGNLTCEKILNYETDYGVNLIVLGHLNADFIAVGGQQVFVQEDLTVQHLFVGSYNHGNLDVLGDFNCPIVVLDDYDCLVRGEFYGNVLGWGKTIELLHDGETQYVPDGDYDFEDFFDEPYLNAWGSINFSLIVSDIAHDIDVLRKYVLNPETDSITPEIIIESSKSSVFQGISTDEYVGVYSTKYKSHITDNSMELSILEYDDSFKYSLIGNQVSVFHKNSEDTEFVKLTLGSNVYRKAKRVLLAI</sequence>
<evidence type="ECO:0000313" key="2">
    <source>
        <dbReference type="Proteomes" id="UP001236507"/>
    </source>
</evidence>
<reference evidence="1 2" key="1">
    <citation type="submission" date="2023-05" db="EMBL/GenBank/DDBJ databases">
        <title>Novel species of genus Flectobacillus isolated from stream in China.</title>
        <authorList>
            <person name="Lu H."/>
        </authorList>
    </citation>
    <scope>NUCLEOTIDE SEQUENCE [LARGE SCALE GENOMIC DNA]</scope>
    <source>
        <strain evidence="1 2">KCTC 42575</strain>
    </source>
</reference>
<evidence type="ECO:0000313" key="1">
    <source>
        <dbReference type="EMBL" id="MDI9857886.1"/>
    </source>
</evidence>